<feature type="region of interest" description="Disordered" evidence="8">
    <location>
        <begin position="192"/>
        <end position="337"/>
    </location>
</feature>
<sequence>MPRLAPQTPMKITPIEIRQHTFEKSLRGYRVDEVDAFLASLSQEWERVVGESKMLKMQLELAEKELNKLKEIELTLFRTLKNAEDNSSHIAEQANRQAEQYMAEARQKADEQLAAARKKSAVMIQDAENQSRYVRETLSVELKSLEQDFKAMERYKDNLMVQIRALATNAMESVDRFEKKFAKQQAKQKFDELVGESETAEPQAAGPQLIGSETAGSHTTSSVDPVAEQPPVPQPEAETPVADQAVAEESETVAEEKPAEPAVYNLPADAEVPADLPEATNAPDSPNEPMAVAGAEAAAQPHTETPTYDEPREEQPVQQQQVEPAEKKSGGSFFDQI</sequence>
<gene>
    <name evidence="9" type="ORF">FAES_4093</name>
</gene>
<keyword evidence="3" id="KW-0963">Cytoplasm</keyword>
<evidence type="ECO:0000256" key="3">
    <source>
        <dbReference type="ARBA" id="ARBA00022490"/>
    </source>
</evidence>
<comment type="subcellular location">
    <subcellularLocation>
        <location evidence="1">Cytoplasm</location>
    </subcellularLocation>
</comment>
<dbReference type="Gene3D" id="6.10.250.660">
    <property type="match status" value="1"/>
</dbReference>
<organism evidence="9 10">
    <name type="scientific">Fibrella aestuarina BUZ 2</name>
    <dbReference type="NCBI Taxonomy" id="1166018"/>
    <lineage>
        <taxon>Bacteria</taxon>
        <taxon>Pseudomonadati</taxon>
        <taxon>Bacteroidota</taxon>
        <taxon>Cytophagia</taxon>
        <taxon>Cytophagales</taxon>
        <taxon>Spirosomataceae</taxon>
        <taxon>Fibrella</taxon>
    </lineage>
</organism>
<evidence type="ECO:0000256" key="2">
    <source>
        <dbReference type="ARBA" id="ARBA00009008"/>
    </source>
</evidence>
<evidence type="ECO:0000256" key="4">
    <source>
        <dbReference type="ARBA" id="ARBA00022618"/>
    </source>
</evidence>
<dbReference type="PANTHER" id="PTHR35794:SF2">
    <property type="entry name" value="CELL DIVISION PROTEIN DIVIVA"/>
    <property type="match status" value="1"/>
</dbReference>
<feature type="coiled-coil region" evidence="7">
    <location>
        <begin position="52"/>
        <end position="162"/>
    </location>
</feature>
<reference evidence="9 10" key="1">
    <citation type="journal article" date="2012" name="J. Bacteriol.">
        <title>Genome Sequence of Fibrella aestuarina BUZ 2T, a Filamentous Marine Bacterium.</title>
        <authorList>
            <person name="Filippini M."/>
            <person name="Qi W."/>
            <person name="Blom J."/>
            <person name="Goesmann A."/>
            <person name="Smits T.H."/>
            <person name="Bagheri H.C."/>
        </authorList>
    </citation>
    <scope>NUCLEOTIDE SEQUENCE [LARGE SCALE GENOMIC DNA]</scope>
    <source>
        <strain evidence="10">BUZ 2T</strain>
    </source>
</reference>
<dbReference type="PATRIC" id="fig|1166018.3.peg.1043"/>
<keyword evidence="5 7" id="KW-0175">Coiled coil</keyword>
<evidence type="ECO:0000256" key="8">
    <source>
        <dbReference type="SAM" id="MobiDB-lite"/>
    </source>
</evidence>
<dbReference type="PANTHER" id="PTHR35794">
    <property type="entry name" value="CELL DIVISION PROTEIN DIVIVA"/>
    <property type="match status" value="1"/>
</dbReference>
<dbReference type="InterPro" id="IPR019933">
    <property type="entry name" value="DivIVA_domain"/>
</dbReference>
<evidence type="ECO:0000256" key="5">
    <source>
        <dbReference type="ARBA" id="ARBA00023054"/>
    </source>
</evidence>
<dbReference type="eggNOG" id="COG3599">
    <property type="taxonomic scope" value="Bacteria"/>
</dbReference>
<keyword evidence="6" id="KW-0131">Cell cycle</keyword>
<dbReference type="Pfam" id="PF05103">
    <property type="entry name" value="DivIVA"/>
    <property type="match status" value="1"/>
</dbReference>
<dbReference type="HOGENOM" id="CLU_038910_0_0_10"/>
<dbReference type="EMBL" id="HE796683">
    <property type="protein sequence ID" value="CCH02093.1"/>
    <property type="molecule type" value="Genomic_DNA"/>
</dbReference>
<feature type="compositionally biased region" description="Polar residues" evidence="8">
    <location>
        <begin position="214"/>
        <end position="223"/>
    </location>
</feature>
<accession>I0KD90</accession>
<evidence type="ECO:0000313" key="10">
    <source>
        <dbReference type="Proteomes" id="UP000011058"/>
    </source>
</evidence>
<evidence type="ECO:0000256" key="6">
    <source>
        <dbReference type="ARBA" id="ARBA00023306"/>
    </source>
</evidence>
<dbReference type="GO" id="GO:0005737">
    <property type="term" value="C:cytoplasm"/>
    <property type="evidence" value="ECO:0007669"/>
    <property type="project" value="UniProtKB-SubCell"/>
</dbReference>
<keyword evidence="4 9" id="KW-0132">Cell division</keyword>
<evidence type="ECO:0000256" key="1">
    <source>
        <dbReference type="ARBA" id="ARBA00004496"/>
    </source>
</evidence>
<dbReference type="GO" id="GO:0051301">
    <property type="term" value="P:cell division"/>
    <property type="evidence" value="ECO:0007669"/>
    <property type="project" value="UniProtKB-KW"/>
</dbReference>
<feature type="compositionally biased region" description="Low complexity" evidence="8">
    <location>
        <begin position="235"/>
        <end position="245"/>
    </location>
</feature>
<proteinExistence type="inferred from homology"/>
<dbReference type="NCBIfam" id="TIGR03544">
    <property type="entry name" value="DivI1A_domain"/>
    <property type="match status" value="1"/>
</dbReference>
<comment type="similarity">
    <text evidence="2">Belongs to the DivIVA family.</text>
</comment>
<keyword evidence="10" id="KW-1185">Reference proteome</keyword>
<dbReference type="STRING" id="1166018.FAES_4093"/>
<evidence type="ECO:0000256" key="7">
    <source>
        <dbReference type="SAM" id="Coils"/>
    </source>
</evidence>
<protein>
    <submittedName>
        <fullName evidence="9">Cell division initiation protein</fullName>
    </submittedName>
</protein>
<evidence type="ECO:0000313" key="9">
    <source>
        <dbReference type="EMBL" id="CCH02093.1"/>
    </source>
</evidence>
<dbReference type="AlphaFoldDB" id="I0KD90"/>
<name>I0KD90_9BACT</name>
<dbReference type="KEGG" id="fae:FAES_4093"/>
<dbReference type="Proteomes" id="UP000011058">
    <property type="component" value="Chromosome"/>
</dbReference>
<dbReference type="InterPro" id="IPR007793">
    <property type="entry name" value="DivIVA_fam"/>
</dbReference>